<dbReference type="AlphaFoldDB" id="A0A1B6VFK6"/>
<sequence length="118" mass="13498">MPPRPLSGDLIRCPAIQLGMGTHRIVVFPPVRQNLSGMAERREQRLVEAFIPQPAVETFDKPVLLRFHRCDIMSFNLHLIRPFQDGVGCELRTVVADNHEGFAISFHQSRQFPRHTSI</sequence>
<protein>
    <submittedName>
        <fullName evidence="1">Uncharacterized protein</fullName>
    </submittedName>
</protein>
<evidence type="ECO:0000313" key="1">
    <source>
        <dbReference type="EMBL" id="OAJ66012.1"/>
    </source>
</evidence>
<organism evidence="1 2">
    <name type="scientific">Gluconobacter cerinus</name>
    <dbReference type="NCBI Taxonomy" id="38307"/>
    <lineage>
        <taxon>Bacteria</taxon>
        <taxon>Pseudomonadati</taxon>
        <taxon>Pseudomonadota</taxon>
        <taxon>Alphaproteobacteria</taxon>
        <taxon>Acetobacterales</taxon>
        <taxon>Acetobacteraceae</taxon>
        <taxon>Gluconobacter</taxon>
    </lineage>
</organism>
<dbReference type="Proteomes" id="UP000077786">
    <property type="component" value="Unassembled WGS sequence"/>
</dbReference>
<proteinExistence type="predicted"/>
<name>A0A1B6VFK6_9PROT</name>
<accession>A0A1B6VFK6</accession>
<reference evidence="1 2" key="1">
    <citation type="submission" date="2016-03" db="EMBL/GenBank/DDBJ databases">
        <title>Draft genome sequence of Gluconobacter cerinus strain CECT 9110.</title>
        <authorList>
            <person name="Sainz F."/>
            <person name="Mas A."/>
            <person name="Torija M.J."/>
        </authorList>
    </citation>
    <scope>NUCLEOTIDE SEQUENCE [LARGE SCALE GENOMIC DNA]</scope>
    <source>
        <strain evidence="1 2">CECT 9110</strain>
    </source>
</reference>
<dbReference type="EMBL" id="LUTU01000024">
    <property type="protein sequence ID" value="OAJ66012.1"/>
    <property type="molecule type" value="Genomic_DNA"/>
</dbReference>
<gene>
    <name evidence="1" type="ORF">A0123_03339</name>
</gene>
<evidence type="ECO:0000313" key="2">
    <source>
        <dbReference type="Proteomes" id="UP000077786"/>
    </source>
</evidence>
<comment type="caution">
    <text evidence="1">The sequence shown here is derived from an EMBL/GenBank/DDBJ whole genome shotgun (WGS) entry which is preliminary data.</text>
</comment>